<gene>
    <name evidence="1" type="ORF">MBM_02651</name>
</gene>
<evidence type="ECO:0000313" key="2">
    <source>
        <dbReference type="Proteomes" id="UP000006753"/>
    </source>
</evidence>
<keyword evidence="2" id="KW-1185">Reference proteome</keyword>
<dbReference type="Proteomes" id="UP000006753">
    <property type="component" value="Unassembled WGS sequence"/>
</dbReference>
<evidence type="ECO:0000313" key="1">
    <source>
        <dbReference type="EMBL" id="EKD19414.1"/>
    </source>
</evidence>
<accession>K1Y2L8</accession>
<dbReference type="KEGG" id="mbe:MBM_02651"/>
<name>K1Y2L8_MARBU</name>
<sequence>MSAIVPLTFPAVFPAEIREQIYDLVLVSPSGQVNLKKASRIKGVLGCFHSKIQPIPPGASPQGKLLGEIRLSFLRTCKMVHKECRNRFWAKNTLHYASVLQGAEWFYKLRTLRLNPTCLHYSLTENLQFVRFEIDFFTEGAEKLEELLFTAGQWAKEGKLQTITLVAAGEDRGTAAAGIISMASINKISTERYSEDADMKEFHAEYRQALSDPASTCLKGVSKYLHFNTTGPTIKFGNEFPEETMDAKERTNIYKFLRELSKIWDGDVLVDGVTYFRCGVAIPDTKLFEGDLIEEEIVEKKPAEKEPAEKEAVVEEV</sequence>
<organism evidence="1 2">
    <name type="scientific">Marssonina brunnea f. sp. multigermtubi (strain MB_m1)</name>
    <name type="common">Marssonina leaf spot fungus</name>
    <dbReference type="NCBI Taxonomy" id="1072389"/>
    <lineage>
        <taxon>Eukaryota</taxon>
        <taxon>Fungi</taxon>
        <taxon>Dikarya</taxon>
        <taxon>Ascomycota</taxon>
        <taxon>Pezizomycotina</taxon>
        <taxon>Leotiomycetes</taxon>
        <taxon>Helotiales</taxon>
        <taxon>Drepanopezizaceae</taxon>
        <taxon>Drepanopeziza</taxon>
    </lineage>
</organism>
<dbReference type="EMBL" id="JH921431">
    <property type="protein sequence ID" value="EKD19414.1"/>
    <property type="molecule type" value="Genomic_DNA"/>
</dbReference>
<reference evidence="1 2" key="1">
    <citation type="journal article" date="2012" name="BMC Genomics">
        <title>Sequencing the genome of Marssonina brunnea reveals fungus-poplar co-evolution.</title>
        <authorList>
            <person name="Zhu S."/>
            <person name="Cao Y.-Z."/>
            <person name="Jiang C."/>
            <person name="Tan B.-Y."/>
            <person name="Wang Z."/>
            <person name="Feng S."/>
            <person name="Zhang L."/>
            <person name="Su X.-H."/>
            <person name="Brejova B."/>
            <person name="Vinar T."/>
            <person name="Xu M."/>
            <person name="Wang M.-X."/>
            <person name="Zhang S.-G."/>
            <person name="Huang M.-R."/>
            <person name="Wu R."/>
            <person name="Zhou Y."/>
        </authorList>
    </citation>
    <scope>NUCLEOTIDE SEQUENCE [LARGE SCALE GENOMIC DNA]</scope>
    <source>
        <strain evidence="1 2">MB_m1</strain>
    </source>
</reference>
<protein>
    <submittedName>
        <fullName evidence="1">Uncharacterized protein</fullName>
    </submittedName>
</protein>
<dbReference type="RefSeq" id="XP_007290540.1">
    <property type="nucleotide sequence ID" value="XM_007290478.1"/>
</dbReference>
<dbReference type="OrthoDB" id="5314997at2759"/>
<dbReference type="GeneID" id="18758586"/>
<dbReference type="AlphaFoldDB" id="K1Y2L8"/>
<proteinExistence type="predicted"/>
<dbReference type="HOGENOM" id="CLU_877379_0_0_1"/>
<dbReference type="InParanoid" id="K1Y2L8"/>